<dbReference type="InterPro" id="IPR015375">
    <property type="entry name" value="NADH_PPase-like_N"/>
</dbReference>
<dbReference type="EC" id="3.6.1.22" evidence="4"/>
<comment type="catalytic activity">
    <reaction evidence="9">
        <text>a 5'-end NAD(+)-phospho-ribonucleoside in mRNA + H2O = a 5'-end phospho-adenosine-phospho-ribonucleoside in mRNA + beta-nicotinamide D-ribonucleotide + 2 H(+)</text>
        <dbReference type="Rhea" id="RHEA:60876"/>
        <dbReference type="Rhea" id="RHEA-COMP:15698"/>
        <dbReference type="Rhea" id="RHEA-COMP:15719"/>
        <dbReference type="ChEBI" id="CHEBI:14649"/>
        <dbReference type="ChEBI" id="CHEBI:15377"/>
        <dbReference type="ChEBI" id="CHEBI:15378"/>
        <dbReference type="ChEBI" id="CHEBI:144029"/>
        <dbReference type="ChEBI" id="CHEBI:144051"/>
    </reaction>
    <physiologicalReaction direction="left-to-right" evidence="9">
        <dbReference type="Rhea" id="RHEA:60877"/>
    </physiologicalReaction>
</comment>
<dbReference type="PANTHER" id="PTHR42904:SF6">
    <property type="entry name" value="NAD-CAPPED RNA HYDROLASE NUDT12"/>
    <property type="match status" value="1"/>
</dbReference>
<keyword evidence="6 10" id="KW-0378">Hydrolase</keyword>
<dbReference type="NCBIfam" id="NF001299">
    <property type="entry name" value="PRK00241.1"/>
    <property type="match status" value="1"/>
</dbReference>
<comment type="cofactor">
    <cofactor evidence="2">
        <name>Zn(2+)</name>
        <dbReference type="ChEBI" id="CHEBI:29105"/>
    </cofactor>
</comment>
<dbReference type="EMBL" id="JANCMW010000012">
    <property type="protein sequence ID" value="MDF0751964.1"/>
    <property type="molecule type" value="Genomic_DNA"/>
</dbReference>
<evidence type="ECO:0000256" key="4">
    <source>
        <dbReference type="ARBA" id="ARBA00012381"/>
    </source>
</evidence>
<evidence type="ECO:0000256" key="9">
    <source>
        <dbReference type="ARBA" id="ARBA00023679"/>
    </source>
</evidence>
<dbReference type="Pfam" id="PF00293">
    <property type="entry name" value="NUDIX"/>
    <property type="match status" value="1"/>
</dbReference>
<evidence type="ECO:0000259" key="11">
    <source>
        <dbReference type="PROSITE" id="PS51462"/>
    </source>
</evidence>
<dbReference type="PANTHER" id="PTHR42904">
    <property type="entry name" value="NUDIX HYDROLASE, NUDC SUBFAMILY"/>
    <property type="match status" value="1"/>
</dbReference>
<comment type="cofactor">
    <cofactor evidence="1">
        <name>Mg(2+)</name>
        <dbReference type="ChEBI" id="CHEBI:18420"/>
    </cofactor>
</comment>
<dbReference type="InterPro" id="IPR015797">
    <property type="entry name" value="NUDIX_hydrolase-like_dom_sf"/>
</dbReference>
<evidence type="ECO:0000256" key="6">
    <source>
        <dbReference type="ARBA" id="ARBA00022801"/>
    </source>
</evidence>
<dbReference type="Pfam" id="PF09296">
    <property type="entry name" value="NUDIX-like"/>
    <property type="match status" value="1"/>
</dbReference>
<dbReference type="InterPro" id="IPR049734">
    <property type="entry name" value="NudC-like_C"/>
</dbReference>
<evidence type="ECO:0000256" key="5">
    <source>
        <dbReference type="ARBA" id="ARBA00022723"/>
    </source>
</evidence>
<keyword evidence="5" id="KW-0479">Metal-binding</keyword>
<dbReference type="InterPro" id="IPR020476">
    <property type="entry name" value="Nudix_hydrolase"/>
</dbReference>
<protein>
    <recommendedName>
        <fullName evidence="4">NAD(+) diphosphatase</fullName>
        <ecNumber evidence="4">3.6.1.22</ecNumber>
    </recommendedName>
</protein>
<feature type="domain" description="Nudix hydrolase" evidence="11">
    <location>
        <begin position="139"/>
        <end position="263"/>
    </location>
</feature>
<dbReference type="CDD" id="cd03429">
    <property type="entry name" value="NUDIX_NADH_pyrophosphatase_Nudt13"/>
    <property type="match status" value="1"/>
</dbReference>
<comment type="caution">
    <text evidence="12">The sequence shown here is derived from an EMBL/GenBank/DDBJ whole genome shotgun (WGS) entry which is preliminary data.</text>
</comment>
<proteinExistence type="inferred from homology"/>
<name>A0ABT5YE53_9GAMM</name>
<keyword evidence="13" id="KW-1185">Reference proteome</keyword>
<keyword evidence="8" id="KW-0520">NAD</keyword>
<dbReference type="SUPFAM" id="SSF55811">
    <property type="entry name" value="Nudix"/>
    <property type="match status" value="2"/>
</dbReference>
<sequence>MTLWTPGWSPKGPGNNDFVLAIAGDAVLKPDNGWLRPWQQVSPFVRGDTGPVYVGLLDQKPVYVAEADADALAGSAEPVPLREAILMMEDAPAEMLGTAFQVHQWWRDHRFCGRCGEVTGLHPLERAKWCEACGIPWYPRVAPCVIVVIRRDDRMLLARSSRVKRRFFSLIAGFVEPGENVEAAVAREVKEETGLEISGIRYHSSQPWPFPHQLMLGFFADYAGGELVLQEDEIAEADWFLPGDMPPVPPVTTISGSLIQAMVKEIEGVKEAEGQGARP</sequence>
<evidence type="ECO:0000313" key="12">
    <source>
        <dbReference type="EMBL" id="MDF0751964.1"/>
    </source>
</evidence>
<dbReference type="GO" id="GO:0016787">
    <property type="term" value="F:hydrolase activity"/>
    <property type="evidence" value="ECO:0007669"/>
    <property type="project" value="UniProtKB-KW"/>
</dbReference>
<dbReference type="RefSeq" id="WP_275708776.1">
    <property type="nucleotide sequence ID" value="NZ_JANCMW010000012.1"/>
</dbReference>
<evidence type="ECO:0000256" key="2">
    <source>
        <dbReference type="ARBA" id="ARBA00001947"/>
    </source>
</evidence>
<evidence type="ECO:0000256" key="10">
    <source>
        <dbReference type="RuleBase" id="RU003476"/>
    </source>
</evidence>
<dbReference type="InterPro" id="IPR020084">
    <property type="entry name" value="NUDIX_hydrolase_CS"/>
</dbReference>
<evidence type="ECO:0000256" key="3">
    <source>
        <dbReference type="ARBA" id="ARBA00009595"/>
    </source>
</evidence>
<dbReference type="Pfam" id="PF09297">
    <property type="entry name" value="Zn_ribbon_NUD"/>
    <property type="match status" value="1"/>
</dbReference>
<dbReference type="Gene3D" id="3.90.79.20">
    <property type="match status" value="1"/>
</dbReference>
<dbReference type="PROSITE" id="PS51462">
    <property type="entry name" value="NUDIX"/>
    <property type="match status" value="1"/>
</dbReference>
<evidence type="ECO:0000256" key="8">
    <source>
        <dbReference type="ARBA" id="ARBA00023027"/>
    </source>
</evidence>
<dbReference type="Gene3D" id="3.90.79.10">
    <property type="entry name" value="Nucleoside Triphosphate Pyrophosphohydrolase"/>
    <property type="match status" value="1"/>
</dbReference>
<reference evidence="12" key="1">
    <citation type="submission" date="2022-07" db="EMBL/GenBank/DDBJ databases">
        <title>Marinobacter iranensis a new bacterium isolate from a hipersaline lake in Iran.</title>
        <authorList>
            <person name="Mohammad A.M.A."/>
            <person name="Cristina S.-P."/>
            <person name="Antonio V."/>
        </authorList>
    </citation>
    <scope>NUCLEOTIDE SEQUENCE</scope>
    <source>
        <strain evidence="12">71-i</strain>
    </source>
</reference>
<dbReference type="InterPro" id="IPR050241">
    <property type="entry name" value="NAD-cap_RNA_hydrolase_NudC"/>
</dbReference>
<evidence type="ECO:0000256" key="1">
    <source>
        <dbReference type="ARBA" id="ARBA00001946"/>
    </source>
</evidence>
<comment type="similarity">
    <text evidence="3">Belongs to the Nudix hydrolase family. NudC subfamily.</text>
</comment>
<dbReference type="PROSITE" id="PS00893">
    <property type="entry name" value="NUDIX_BOX"/>
    <property type="match status" value="1"/>
</dbReference>
<accession>A0ABT5YE53</accession>
<organism evidence="12 13">
    <name type="scientific">Marinobacter iranensis</name>
    <dbReference type="NCBI Taxonomy" id="2962607"/>
    <lineage>
        <taxon>Bacteria</taxon>
        <taxon>Pseudomonadati</taxon>
        <taxon>Pseudomonadota</taxon>
        <taxon>Gammaproteobacteria</taxon>
        <taxon>Pseudomonadales</taxon>
        <taxon>Marinobacteraceae</taxon>
        <taxon>Marinobacter</taxon>
    </lineage>
</organism>
<dbReference type="Proteomes" id="UP001143391">
    <property type="component" value="Unassembled WGS sequence"/>
</dbReference>
<evidence type="ECO:0000313" key="13">
    <source>
        <dbReference type="Proteomes" id="UP001143391"/>
    </source>
</evidence>
<dbReference type="InterPro" id="IPR015376">
    <property type="entry name" value="Znr_NADH_PPase"/>
</dbReference>
<dbReference type="PRINTS" id="PR00502">
    <property type="entry name" value="NUDIXFAMILY"/>
</dbReference>
<dbReference type="InterPro" id="IPR000086">
    <property type="entry name" value="NUDIX_hydrolase_dom"/>
</dbReference>
<evidence type="ECO:0000256" key="7">
    <source>
        <dbReference type="ARBA" id="ARBA00022842"/>
    </source>
</evidence>
<gene>
    <name evidence="12" type="primary">nudC</name>
    <name evidence="12" type="ORF">NLU14_17170</name>
</gene>
<keyword evidence="7" id="KW-0460">Magnesium</keyword>